<keyword evidence="2" id="KW-1185">Reference proteome</keyword>
<organism evidence="1 2">
    <name type="scientific">Cesiribacter andamanensis AMV16</name>
    <dbReference type="NCBI Taxonomy" id="1279009"/>
    <lineage>
        <taxon>Bacteria</taxon>
        <taxon>Pseudomonadati</taxon>
        <taxon>Bacteroidota</taxon>
        <taxon>Cytophagia</taxon>
        <taxon>Cytophagales</taxon>
        <taxon>Cesiribacteraceae</taxon>
        <taxon>Cesiribacter</taxon>
    </lineage>
</organism>
<evidence type="ECO:0000313" key="1">
    <source>
        <dbReference type="EMBL" id="EMR03132.1"/>
    </source>
</evidence>
<accession>M7N785</accession>
<name>M7N785_9BACT</name>
<proteinExistence type="predicted"/>
<dbReference type="eggNOG" id="COG2368">
    <property type="taxonomic scope" value="Bacteria"/>
</dbReference>
<protein>
    <submittedName>
        <fullName evidence="1">Uncharacterized protein</fullName>
    </submittedName>
</protein>
<dbReference type="SUPFAM" id="SSF48208">
    <property type="entry name" value="Six-hairpin glycosidases"/>
    <property type="match status" value="1"/>
</dbReference>
<sequence>MIQIESSIERYLWTDGSSGPASPQLADALKKHLRLSLLLKLPGDAASMHSLQLAEGDYLQAASELPLQILQRLQPHQGGGVELQLHIEAREKTYFHLQGRLEASGFSYEASDLLLPGFWYRKNLRSPENTPSARISTGWMVREDRLSSPLTGIFDRQQKSSYSLLRMDPIVEHALSPHSRGEVILSGPSDLGALGFGEEADVPHLSFSYPYCEAPHSYYRKLSLGAPTTAFRLLQKGEHIQLRYLILNLQAYDYADYMRQIWTRSYDLFQPREVSSNTLSDAEIKRVLSRFYHESYVSVGRLRGFSGVHLETATCSPGKLLEVGFVGRVLLNAFNALEWAREQGDAPLEEMAYSVMNSYEKWGFSKEGFIRELVGEFHGYPVPKGVYSIRRQSEGIYAILLYLDYEKQQGRHHPLWELRLLKLLDALLGLQQADGSFPRKFRGNGTLEDAVGGSSPSAVPALVMAYAYFGQVRYLRAARRVIDYQEKEIISKSDYFSSTLDADCEDKEASLYAVVALYYMALVSEGGEKIRYTSLARQAAYFTLSWYYTWDVPFAQGQMLGDLGLKSRGWGNVSVENNHIDVYVFEFDEVLKWLAQETGEHRFADFAKVIRSSMREQLLPYEGRMAGIAKEGYYPEVVQHTDWDYGHFGKGFYNDLFAPGWTVSSIWELLTDNRAANFLQRYL</sequence>
<dbReference type="InterPro" id="IPR008928">
    <property type="entry name" value="6-hairpin_glycosidase_sf"/>
</dbReference>
<gene>
    <name evidence="1" type="ORF">ADICEAN_01733</name>
</gene>
<dbReference type="EMBL" id="AODQ01000034">
    <property type="protein sequence ID" value="EMR03132.1"/>
    <property type="molecule type" value="Genomic_DNA"/>
</dbReference>
<dbReference type="STRING" id="1279009.ADICEAN_01733"/>
<comment type="caution">
    <text evidence="1">The sequence shown here is derived from an EMBL/GenBank/DDBJ whole genome shotgun (WGS) entry which is preliminary data.</text>
</comment>
<dbReference type="PATRIC" id="fig|1279009.4.peg.1761"/>
<dbReference type="AlphaFoldDB" id="M7N785"/>
<dbReference type="GO" id="GO:0005975">
    <property type="term" value="P:carbohydrate metabolic process"/>
    <property type="evidence" value="ECO:0007669"/>
    <property type="project" value="InterPro"/>
</dbReference>
<reference evidence="1 2" key="1">
    <citation type="journal article" date="2013" name="Genome Announc.">
        <title>Draft Genome Sequence of Cesiribacter andamanensis Strain AMV16T, Isolated from a Soil Sample from a Mud Volcano in the Andaman Islands, India.</title>
        <authorList>
            <person name="Shivaji S."/>
            <person name="Ara S."/>
            <person name="Begum Z."/>
            <person name="Srinivas T.N."/>
            <person name="Singh A."/>
            <person name="Kumar Pinnaka A."/>
        </authorList>
    </citation>
    <scope>NUCLEOTIDE SEQUENCE [LARGE SCALE GENOMIC DNA]</scope>
    <source>
        <strain evidence="1 2">AMV16</strain>
    </source>
</reference>
<evidence type="ECO:0000313" key="2">
    <source>
        <dbReference type="Proteomes" id="UP000011910"/>
    </source>
</evidence>
<dbReference type="Proteomes" id="UP000011910">
    <property type="component" value="Unassembled WGS sequence"/>
</dbReference>
<dbReference type="OrthoDB" id="1392261at2"/>
<dbReference type="RefSeq" id="WP_009195130.1">
    <property type="nucleotide sequence ID" value="NZ_AODQ01000034.1"/>
</dbReference>